<dbReference type="EMBL" id="EF591806">
    <property type="protein sequence ID" value="ABV29318.1"/>
    <property type="molecule type" value="Genomic_RNA"/>
</dbReference>
<evidence type="ECO:0000256" key="1">
    <source>
        <dbReference type="ARBA" id="ARBA00022953"/>
    </source>
</evidence>
<dbReference type="InterPro" id="IPR043502">
    <property type="entry name" value="DNA/RNA_pol_sf"/>
</dbReference>
<evidence type="ECO:0000259" key="2">
    <source>
        <dbReference type="PROSITE" id="PS50507"/>
    </source>
</evidence>
<name>B3F399_9VIRU</name>
<dbReference type="SUPFAM" id="SSF56672">
    <property type="entry name" value="DNA/RNA polymerases"/>
    <property type="match status" value="1"/>
</dbReference>
<dbReference type="GO" id="GO:0006351">
    <property type="term" value="P:DNA-templated transcription"/>
    <property type="evidence" value="ECO:0007669"/>
    <property type="project" value="InterPro"/>
</dbReference>
<dbReference type="GO" id="GO:0003723">
    <property type="term" value="F:RNA binding"/>
    <property type="evidence" value="ECO:0007669"/>
    <property type="project" value="InterPro"/>
</dbReference>
<feature type="non-terminal residue" evidence="3">
    <location>
        <position position="1"/>
    </location>
</feature>
<feature type="domain" description="RdRp catalytic" evidence="2">
    <location>
        <begin position="1"/>
        <end position="127"/>
    </location>
</feature>
<organism evidence="3">
    <name type="scientific">uncultured marine RNA virus</name>
    <dbReference type="NCBI Taxonomy" id="375198"/>
    <lineage>
        <taxon>Viruses</taxon>
        <taxon>environmental samples</taxon>
    </lineage>
</organism>
<keyword evidence="1" id="KW-0693">Viral RNA replication</keyword>
<keyword evidence="3" id="KW-0696">RNA-directed RNA polymerase</keyword>
<keyword evidence="3" id="KW-0808">Transferase</keyword>
<dbReference type="Pfam" id="PF00680">
    <property type="entry name" value="RdRP_1"/>
    <property type="match status" value="1"/>
</dbReference>
<dbReference type="Gene3D" id="3.30.70.270">
    <property type="match status" value="1"/>
</dbReference>
<sequence length="146" mass="16364">KGVLAVFMFKAFSVLIKIAEAHGATPKEIRRMHAAATEMCYPISNMFSLVVFFYGSNPSGNPLTIIINCILNIMYMMLAAKHIEKNRGKEDNPSDVICYDYFFDFLALAVNGDDNIASSKLDWLNHTSISDALSFYGITYTMPDKE</sequence>
<dbReference type="InterPro" id="IPR007094">
    <property type="entry name" value="RNA-dir_pol_PSvirus"/>
</dbReference>
<reference evidence="3" key="1">
    <citation type="submission" date="2007-05" db="EMBL/GenBank/DDBJ databases">
        <title>New Genera of RNA Viruses in Subtropical Seawater Inferred from Polymerase Gene Sequences.</title>
        <authorList>
            <person name="Culley A.I."/>
            <person name="Steward G.F."/>
        </authorList>
    </citation>
    <scope>NUCLEOTIDE SEQUENCE</scope>
    <source>
        <strain evidence="3">KB15</strain>
    </source>
</reference>
<accession>B3F399</accession>
<dbReference type="PROSITE" id="PS50507">
    <property type="entry name" value="RDRP_SSRNA_POS"/>
    <property type="match status" value="1"/>
</dbReference>
<dbReference type="GO" id="GO:0003968">
    <property type="term" value="F:RNA-directed RNA polymerase activity"/>
    <property type="evidence" value="ECO:0007669"/>
    <property type="project" value="UniProtKB-KW"/>
</dbReference>
<feature type="non-terminal residue" evidence="3">
    <location>
        <position position="146"/>
    </location>
</feature>
<dbReference type="GO" id="GO:0039694">
    <property type="term" value="P:viral RNA genome replication"/>
    <property type="evidence" value="ECO:0007669"/>
    <property type="project" value="InterPro"/>
</dbReference>
<dbReference type="InterPro" id="IPR001205">
    <property type="entry name" value="RNA-dir_pol_C"/>
</dbReference>
<keyword evidence="3" id="KW-0548">Nucleotidyltransferase</keyword>
<protein>
    <submittedName>
        <fullName evidence="3">RNA-dependent RNA polymerase</fullName>
    </submittedName>
</protein>
<proteinExistence type="predicted"/>
<dbReference type="InterPro" id="IPR043128">
    <property type="entry name" value="Rev_trsase/Diguanyl_cyclase"/>
</dbReference>
<evidence type="ECO:0000313" key="3">
    <source>
        <dbReference type="EMBL" id="ABV29318.1"/>
    </source>
</evidence>